<evidence type="ECO:0000313" key="7">
    <source>
        <dbReference type="EMBL" id="TYR33426.1"/>
    </source>
</evidence>
<dbReference type="RefSeq" id="WP_148914101.1">
    <property type="nucleotide sequence ID" value="NZ_VSZS01000059.1"/>
</dbReference>
<keyword evidence="4" id="KW-0029">Amino-acid transport</keyword>
<accession>A0A5D4GXV5</accession>
<evidence type="ECO:0000256" key="4">
    <source>
        <dbReference type="ARBA" id="ARBA00022970"/>
    </source>
</evidence>
<dbReference type="PANTHER" id="PTHR47235:SF1">
    <property type="entry name" value="BLR6548 PROTEIN"/>
    <property type="match status" value="1"/>
</dbReference>
<dbReference type="Proteomes" id="UP000323258">
    <property type="component" value="Unassembled WGS sequence"/>
</dbReference>
<keyword evidence="3 5" id="KW-0732">Signal</keyword>
<dbReference type="Pfam" id="PF13458">
    <property type="entry name" value="Peripla_BP_6"/>
    <property type="match status" value="1"/>
</dbReference>
<dbReference type="InterPro" id="IPR028081">
    <property type="entry name" value="Leu-bd"/>
</dbReference>
<dbReference type="PRINTS" id="PR00337">
    <property type="entry name" value="LEUILEVALBP"/>
</dbReference>
<evidence type="ECO:0000256" key="3">
    <source>
        <dbReference type="ARBA" id="ARBA00022729"/>
    </source>
</evidence>
<evidence type="ECO:0000256" key="5">
    <source>
        <dbReference type="SAM" id="SignalP"/>
    </source>
</evidence>
<feature type="signal peptide" evidence="5">
    <location>
        <begin position="1"/>
        <end position="23"/>
    </location>
</feature>
<comment type="caution">
    <text evidence="7">The sequence shown here is derived from an EMBL/GenBank/DDBJ whole genome shotgun (WGS) entry which is preliminary data.</text>
</comment>
<reference evidence="7 8" key="1">
    <citation type="submission" date="2019-08" db="EMBL/GenBank/DDBJ databases">
        <authorList>
            <person name="Seo Y.L."/>
        </authorList>
    </citation>
    <scope>NUCLEOTIDE SEQUENCE [LARGE SCALE GENOMIC DNA]</scope>
    <source>
        <strain evidence="7 8">MaA-C15</strain>
    </source>
</reference>
<evidence type="ECO:0000313" key="8">
    <source>
        <dbReference type="Proteomes" id="UP000323258"/>
    </source>
</evidence>
<dbReference type="SUPFAM" id="SSF53822">
    <property type="entry name" value="Periplasmic binding protein-like I"/>
    <property type="match status" value="1"/>
</dbReference>
<dbReference type="AlphaFoldDB" id="A0A5D4GXV5"/>
<feature type="chain" id="PRO_5022867903" evidence="5">
    <location>
        <begin position="24"/>
        <end position="389"/>
    </location>
</feature>
<keyword evidence="2" id="KW-0813">Transport</keyword>
<dbReference type="CDD" id="cd06343">
    <property type="entry name" value="PBP1_ABC_ligand_binding-like"/>
    <property type="match status" value="1"/>
</dbReference>
<sequence length="389" mass="41407">MKPSICTLAFASALLAGAGTAMAQTRGVTDTEILLGSSVDLTGPVASIGVPMKAGFEIAAEMINEAGGIHGRKVRVLVEDNGYDTRRAILAVQKLINSDEAFGIIGLLGSAITQVALPITTEQGVPMLFPAAPTHVVYDPPQELSFGLVTGYDLQMEAATSYAHDELGLRKFCMMYQDDESGEQSLAGVERKLGELGLSLVEKTSYKRGATDYSAQFARMKAADCDAVMLGTIVRETAGAALEREKIGWDVPLFAPQGAVSNAVIALGGAAVEGLYAFTPSLPISLVLDDEKIAAAVERYKQQSGQDRNPDDYFLVSLAGMLLFAEGARNAGPDLTVESFVAGMEQVKDFDVGKGWGRMTFTAERRLGSTKNFAMQVKDGAWAMIKEID</sequence>
<dbReference type="InterPro" id="IPR000709">
    <property type="entry name" value="Leu_Ile_Val-bd"/>
</dbReference>
<dbReference type="PANTHER" id="PTHR47235">
    <property type="entry name" value="BLR6548 PROTEIN"/>
    <property type="match status" value="1"/>
</dbReference>
<protein>
    <submittedName>
        <fullName evidence="7">ABC transporter substrate-binding protein</fullName>
    </submittedName>
</protein>
<dbReference type="OrthoDB" id="9791590at2"/>
<evidence type="ECO:0000256" key="1">
    <source>
        <dbReference type="ARBA" id="ARBA00010062"/>
    </source>
</evidence>
<comment type="similarity">
    <text evidence="1">Belongs to the leucine-binding protein family.</text>
</comment>
<dbReference type="InterPro" id="IPR028082">
    <property type="entry name" value="Peripla_BP_I"/>
</dbReference>
<evidence type="ECO:0000256" key="2">
    <source>
        <dbReference type="ARBA" id="ARBA00022448"/>
    </source>
</evidence>
<dbReference type="GO" id="GO:0006865">
    <property type="term" value="P:amino acid transport"/>
    <property type="evidence" value="ECO:0007669"/>
    <property type="project" value="UniProtKB-KW"/>
</dbReference>
<feature type="domain" description="Leucine-binding protein" evidence="6">
    <location>
        <begin position="34"/>
        <end position="380"/>
    </location>
</feature>
<reference evidence="7 8" key="2">
    <citation type="submission" date="2019-09" db="EMBL/GenBank/DDBJ databases">
        <title>Mesorhizobium sp. MaA-C15 isolated from Microcystis aeruginosa.</title>
        <authorList>
            <person name="Jeong S.E."/>
            <person name="Jin H.M."/>
            <person name="Jeon C.O."/>
        </authorList>
    </citation>
    <scope>NUCLEOTIDE SEQUENCE [LARGE SCALE GENOMIC DNA]</scope>
    <source>
        <strain evidence="7 8">MaA-C15</strain>
    </source>
</reference>
<organism evidence="7 8">
    <name type="scientific">Neoaquamicrobium microcysteis</name>
    <dbReference type="NCBI Taxonomy" id="2682781"/>
    <lineage>
        <taxon>Bacteria</taxon>
        <taxon>Pseudomonadati</taxon>
        <taxon>Pseudomonadota</taxon>
        <taxon>Alphaproteobacteria</taxon>
        <taxon>Hyphomicrobiales</taxon>
        <taxon>Phyllobacteriaceae</taxon>
        <taxon>Neoaquamicrobium</taxon>
    </lineage>
</organism>
<name>A0A5D4GXV5_9HYPH</name>
<proteinExistence type="inferred from homology"/>
<evidence type="ECO:0000259" key="6">
    <source>
        <dbReference type="Pfam" id="PF13458"/>
    </source>
</evidence>
<dbReference type="Gene3D" id="3.40.50.2300">
    <property type="match status" value="2"/>
</dbReference>
<dbReference type="EMBL" id="VSZS01000059">
    <property type="protein sequence ID" value="TYR33426.1"/>
    <property type="molecule type" value="Genomic_DNA"/>
</dbReference>
<gene>
    <name evidence="7" type="ORF">FY036_07505</name>
</gene>
<keyword evidence="8" id="KW-1185">Reference proteome</keyword>